<comment type="caution">
    <text evidence="1">The sequence shown here is derived from an EMBL/GenBank/DDBJ whole genome shotgun (WGS) entry which is preliminary data.</text>
</comment>
<evidence type="ECO:0000313" key="1">
    <source>
        <dbReference type="EMBL" id="GFS99694.1"/>
    </source>
</evidence>
<organism evidence="1 2">
    <name type="scientific">Nephila pilipes</name>
    <name type="common">Giant wood spider</name>
    <name type="synonym">Nephila maculata</name>
    <dbReference type="NCBI Taxonomy" id="299642"/>
    <lineage>
        <taxon>Eukaryota</taxon>
        <taxon>Metazoa</taxon>
        <taxon>Ecdysozoa</taxon>
        <taxon>Arthropoda</taxon>
        <taxon>Chelicerata</taxon>
        <taxon>Arachnida</taxon>
        <taxon>Araneae</taxon>
        <taxon>Araneomorphae</taxon>
        <taxon>Entelegynae</taxon>
        <taxon>Araneoidea</taxon>
        <taxon>Nephilidae</taxon>
        <taxon>Nephila</taxon>
    </lineage>
</organism>
<sequence>MRTVFSHVANGDDFGSLYLPLETKARLNAHLRLNRMCRPEQVVTLGGSGRIVPVTRGVSLQTLCCGVVVGIKEFVDDCVDHK</sequence>
<evidence type="ECO:0000313" key="2">
    <source>
        <dbReference type="Proteomes" id="UP000887013"/>
    </source>
</evidence>
<proteinExistence type="predicted"/>
<reference evidence="1" key="1">
    <citation type="submission" date="2020-08" db="EMBL/GenBank/DDBJ databases">
        <title>Multicomponent nature underlies the extraordinary mechanical properties of spider dragline silk.</title>
        <authorList>
            <person name="Kono N."/>
            <person name="Nakamura H."/>
            <person name="Mori M."/>
            <person name="Yoshida Y."/>
            <person name="Ohtoshi R."/>
            <person name="Malay A.D."/>
            <person name="Moran D.A.P."/>
            <person name="Tomita M."/>
            <person name="Numata K."/>
            <person name="Arakawa K."/>
        </authorList>
    </citation>
    <scope>NUCLEOTIDE SEQUENCE</scope>
</reference>
<dbReference type="Proteomes" id="UP000887013">
    <property type="component" value="Unassembled WGS sequence"/>
</dbReference>
<dbReference type="AlphaFoldDB" id="A0A8X6N8C2"/>
<dbReference type="EMBL" id="BMAW01101509">
    <property type="protein sequence ID" value="GFS99694.1"/>
    <property type="molecule type" value="Genomic_DNA"/>
</dbReference>
<protein>
    <submittedName>
        <fullName evidence="1">Uncharacterized protein</fullName>
    </submittedName>
</protein>
<keyword evidence="2" id="KW-1185">Reference proteome</keyword>
<name>A0A8X6N8C2_NEPPI</name>
<accession>A0A8X6N8C2</accession>
<gene>
    <name evidence="1" type="ORF">NPIL_696671</name>
</gene>